<evidence type="ECO:0000259" key="1">
    <source>
        <dbReference type="Pfam" id="PF21746"/>
    </source>
</evidence>
<dbReference type="Pfam" id="PF21746">
    <property type="entry name" value="DUF6869"/>
    <property type="match status" value="1"/>
</dbReference>
<dbReference type="EMBL" id="MPZS01000002">
    <property type="protein sequence ID" value="OOY11561.1"/>
    <property type="molecule type" value="Genomic_DNA"/>
</dbReference>
<proteinExistence type="predicted"/>
<accession>A0ABX3MJC8</accession>
<keyword evidence="3" id="KW-1185">Reference proteome</keyword>
<evidence type="ECO:0000313" key="3">
    <source>
        <dbReference type="Proteomes" id="UP000242224"/>
    </source>
</evidence>
<organism evidence="2 3">
    <name type="scientific">Thioclava marina</name>
    <dbReference type="NCBI Taxonomy" id="1915077"/>
    <lineage>
        <taxon>Bacteria</taxon>
        <taxon>Pseudomonadati</taxon>
        <taxon>Pseudomonadota</taxon>
        <taxon>Alphaproteobacteria</taxon>
        <taxon>Rhodobacterales</taxon>
        <taxon>Paracoccaceae</taxon>
        <taxon>Thioclava</taxon>
    </lineage>
</organism>
<comment type="caution">
    <text evidence="2">The sequence shown here is derived from an EMBL/GenBank/DDBJ whole genome shotgun (WGS) entry which is preliminary data.</text>
</comment>
<gene>
    <name evidence="2" type="ORF">BMG00_10635</name>
</gene>
<dbReference type="InterPro" id="IPR049221">
    <property type="entry name" value="DUF6869"/>
</dbReference>
<dbReference type="Proteomes" id="UP000242224">
    <property type="component" value="Unassembled WGS sequence"/>
</dbReference>
<name>A0ABX3MJC8_9RHOB</name>
<protein>
    <recommendedName>
        <fullName evidence="1">DUF6869 domain-containing protein</fullName>
    </recommendedName>
</protein>
<sequence length="156" mass="17333">MTTTPLPPELVSILCNEASAPDDVRTVEALVALWLADNEVEPEDESFPWSVLCVFELREHPEVLWGFIRKALTDATTVWQVVMLAAGPLEDLIADHGAEFIDRIEREARHSARFRFALTGVWPQGEGDPELWARIEKARALAMDTGIDMGGPLPAK</sequence>
<feature type="domain" description="DUF6869" evidence="1">
    <location>
        <begin position="41"/>
        <end position="140"/>
    </location>
</feature>
<reference evidence="2 3" key="1">
    <citation type="submission" date="2016-11" db="EMBL/GenBank/DDBJ databases">
        <title>A multilocus sequence analysis scheme for characterization of bacteria in the genus Thioclava.</title>
        <authorList>
            <person name="Liu Y."/>
            <person name="Shao Z."/>
        </authorList>
    </citation>
    <scope>NUCLEOTIDE SEQUENCE [LARGE SCALE GENOMIC DNA]</scope>
    <source>
        <strain evidence="2 3">11.10-0-13</strain>
    </source>
</reference>
<dbReference type="RefSeq" id="WP_078529781.1">
    <property type="nucleotide sequence ID" value="NZ_MPZS01000002.1"/>
</dbReference>
<evidence type="ECO:0000313" key="2">
    <source>
        <dbReference type="EMBL" id="OOY11561.1"/>
    </source>
</evidence>